<keyword evidence="4" id="KW-1185">Reference proteome</keyword>
<feature type="region of interest" description="Disordered" evidence="1">
    <location>
        <begin position="88"/>
        <end position="116"/>
    </location>
</feature>
<feature type="region of interest" description="Disordered" evidence="1">
    <location>
        <begin position="285"/>
        <end position="309"/>
    </location>
</feature>
<evidence type="ECO:0000256" key="1">
    <source>
        <dbReference type="SAM" id="MobiDB-lite"/>
    </source>
</evidence>
<evidence type="ECO:0000256" key="2">
    <source>
        <dbReference type="SAM" id="SignalP"/>
    </source>
</evidence>
<feature type="region of interest" description="Disordered" evidence="1">
    <location>
        <begin position="213"/>
        <end position="237"/>
    </location>
</feature>
<reference evidence="3" key="1">
    <citation type="journal article" date="2021" name="Mol. Ecol. Resour.">
        <title>Phylogenomic analyses of the genus Drosophila reveals genomic signals of climate adaptation.</title>
        <authorList>
            <person name="Li F."/>
            <person name="Rane R.V."/>
            <person name="Luria V."/>
            <person name="Xiong Z."/>
            <person name="Chen J."/>
            <person name="Li Z."/>
            <person name="Catullo R.A."/>
            <person name="Griffin P.C."/>
            <person name="Schiffer M."/>
            <person name="Pearce S."/>
            <person name="Lee S.F."/>
            <person name="McElroy K."/>
            <person name="Stocker A."/>
            <person name="Shirriffs J."/>
            <person name="Cockerell F."/>
            <person name="Coppin C."/>
            <person name="Sgro C.M."/>
            <person name="Karger A."/>
            <person name="Cain J.W."/>
            <person name="Weber J.A."/>
            <person name="Santpere G."/>
            <person name="Kirschner M.W."/>
            <person name="Hoffmann A.A."/>
            <person name="Oakeshott J.G."/>
            <person name="Zhang G."/>
        </authorList>
    </citation>
    <scope>NUCLEOTIDE SEQUENCE</scope>
    <source>
        <strain evidence="3">BGI-SZ-2011g</strain>
    </source>
</reference>
<dbReference type="AlphaFoldDB" id="A0AAD4K5Q8"/>
<evidence type="ECO:0008006" key="5">
    <source>
        <dbReference type="Google" id="ProtNLM"/>
    </source>
</evidence>
<name>A0AAD4K5Q8_9MUSC</name>
<protein>
    <recommendedName>
        <fullName evidence="5">Mucin-5AC</fullName>
    </recommendedName>
</protein>
<gene>
    <name evidence="3" type="ORF">KR093_008457</name>
</gene>
<organism evidence="3 4">
    <name type="scientific">Drosophila rubida</name>
    <dbReference type="NCBI Taxonomy" id="30044"/>
    <lineage>
        <taxon>Eukaryota</taxon>
        <taxon>Metazoa</taxon>
        <taxon>Ecdysozoa</taxon>
        <taxon>Arthropoda</taxon>
        <taxon>Hexapoda</taxon>
        <taxon>Insecta</taxon>
        <taxon>Pterygota</taxon>
        <taxon>Neoptera</taxon>
        <taxon>Endopterygota</taxon>
        <taxon>Diptera</taxon>
        <taxon>Brachycera</taxon>
        <taxon>Muscomorpha</taxon>
        <taxon>Ephydroidea</taxon>
        <taxon>Drosophilidae</taxon>
        <taxon>Drosophila</taxon>
    </lineage>
</organism>
<keyword evidence="2" id="KW-0732">Signal</keyword>
<accession>A0AAD4K5Q8</accession>
<feature type="compositionally biased region" description="Pro residues" evidence="1">
    <location>
        <begin position="290"/>
        <end position="307"/>
    </location>
</feature>
<dbReference type="EMBL" id="JAJJHW010001127">
    <property type="protein sequence ID" value="KAH8378004.1"/>
    <property type="molecule type" value="Genomic_DNA"/>
</dbReference>
<proteinExistence type="predicted"/>
<sequence length="487" mass="53053">MRRMNWPLMLIGCCLLGLEPRSSNASAGSAPSVALTRQAIELGIDAPTLGELWRNKQPVVISKPDALGQLRTTTYSLSPDGSTIIAATRHDELPTTSTSTSTTTTTASPPVSPQNEWEYLPNSLGQRRTSFSSTNLGSDWPSFGSDGFPHTRTLNWPSFEFPAGITPQTSTKTEQDDQGRTVTTTIKSYGTPLFTSSSSWSSTGPQFISSWPSFSIPSGVTPQTSTKTEQDDQGRTVTTTTRVYKPNNWLPETTGELPESWQRRRQPFAGQQPHLLFGNVQPTVAASEPQPQPQPQPQPLPPLPTRPPVAVEPEVTPKTLATFNLDSMPTFRAVNELPTDNTRVTSFTRSFYGLEPPKASELEPQMRDLLDRGGITDDDISKARARGQDVVRTRITPDGRTITTTVRVNSVPVLTSVPQSVPATTRGEDKSIERFLSQVNLSPADIQAQNGEVVKTIVDKDGRVLSAKFVLSTVKGEEPGQGQEPTK</sequence>
<comment type="caution">
    <text evidence="3">The sequence shown here is derived from an EMBL/GenBank/DDBJ whole genome shotgun (WGS) entry which is preliminary data.</text>
</comment>
<dbReference type="Proteomes" id="UP001200034">
    <property type="component" value="Unassembled WGS sequence"/>
</dbReference>
<evidence type="ECO:0000313" key="3">
    <source>
        <dbReference type="EMBL" id="KAH8378004.1"/>
    </source>
</evidence>
<evidence type="ECO:0000313" key="4">
    <source>
        <dbReference type="Proteomes" id="UP001200034"/>
    </source>
</evidence>
<feature type="signal peptide" evidence="2">
    <location>
        <begin position="1"/>
        <end position="25"/>
    </location>
</feature>
<feature type="compositionally biased region" description="Low complexity" evidence="1">
    <location>
        <begin position="95"/>
        <end position="106"/>
    </location>
</feature>
<feature type="chain" id="PRO_5042170035" description="Mucin-5AC" evidence="2">
    <location>
        <begin position="26"/>
        <end position="487"/>
    </location>
</feature>